<feature type="domain" description="MRH" evidence="10">
    <location>
        <begin position="2414"/>
        <end position="2549"/>
    </location>
</feature>
<sequence>MRAAIALLLVLSAAAAHCAVAATPPIACTAVDSATSTNYDLSSLYKTTGNWLVEDLSREHRYWINVCGPYNDQPADSCTTGDDTNSGGCQAVGAGSRSFNLGKASSPTFRNGGLQLLYEGGDACHSGAYNRSVLIRFTCNPNQVGAPVFVEETPECRYILSWATAAACSGGVTPPVTDACTVTNAKAGVRYDLSPLRKTGSNWSALGSMSGTNYEFSLNVCGPLVADGSTCGADQGGCQKQVGGGTSTWNLGAASSSLALADGGSADGATDTINLIYTGGTPCHSNAYNRSTLIMFTCKPGSLGQPKFITETDECRYIFQWETSLACVDEDDIGLGNCRVKDTSSNVIYDLSSLTKSTGGYQFQDDDYTYLINVCAPIGGTPGTCVDSRTGACQTAKSDGRSFRLGAATDVLEYAGGILRLRYTTGDACHNNQFNRSLLITFSCARGQVGAPRFVDETGDCSYLFDWATDAACGPADPDDNTLQCSVTDPTNGNQFDLSPLTRTNGNWEAVDTRQGAYFKYLINVCRPVNPVATGTPGFNCSSKAGACQTRNDQPAAAFHLGVPSSPYLLNGGVALQYNFGTPCHNNQYNRSMLITFSCNPGVVGVPTFITETPECQYVFSWATSAACVLNPGGGDVVGSNCRVTDPISNNVFDLSGLARSDRDYSVTASDGFTYKMNVCAPLVDRTKCTSANAGVCQTLASDATFSKLAGVANSRLTYSSGGVLTLTYPDGQSCHSGQFNRSTVISFTCARGQVGAPVFVDETDDCSYLFTWATDAACRPSDDDEIDCAATDPSTGIEYDLSPLSRATGNWEASDSRQGYAFRYFINVCQPVNPVAGSLCPVQAGACQALATDLSVAYSLGRPAAPVFADGSLKLEYDLGTPCHSNAFNRSMLITFTCAAETLGVPTFVTETADCQYVFQWASSAACAPTNGSSSGDCRVTNPSTNQIFDFSGLTRTTGSYSVTVGDYQYDLNVCGALPASSPCSSKDSKSAACQTKPSDSSFSKVLGVTGGELTYSNGFITLEYDNGQACHDSEFNRSTLIIFSCARGQVGAPVFVQESADCVYIFNWATDAACPPSDQLECMATHPTTGRQYDLSPLIKTIGNWEALDSAEGDSYRYLINVCHAINPDAYSNKCNVRSAACQLKPTDPDFAHDLGLPAAPTFTNGALTLQYSLGSSCHNGQFNRSVLITFTCKQGSLGVPKFVTETDQCQYMFMWETSVACDANNGTASTGCRTVDPLTNEVYDLSPLSAYQADYSVAGNGYIFKLNVCAPLKAPCGTATSAMACQTQPLNPNFKDTATGLATPQTSSISYSSGVITLQYTGGQSCHDGQFNRTTIIMFTCARGVIGAPVYVSESSDCTYTFTWATDFACPSSDALECVVRDPKSNTMYDLSVLTRADTNWEALDSRQGFNYRYFINVCHAIVPTAATAACNSRTGGCQVSNSNSSKVYSLGYPAAPTISAGGVISLQYDLGTPCHSNAFNRSMLITFTCKRNSLGQPTFIDETPDCRYVFNWETSAACAPISNGTTGDCRVTNTLTGDVFDFSTLTSSGSDYQIASGDYVYNLNVCGRTNTQCGNNPNAAMCQTKPSDASFAKSGGSVSSTLTFNNGIISLQYYGGQSCHDGQFNRSTIITFTCARGQKGSPVFVSESDDCVYFFTWATDAACTAGDSIQCIARDPATGIQYDLNPLARDSGNWQAVDTRDGGAFQYFINVCRAINPVAGTSCSVQSGACQAQTSNMLNSWSLGRPSGPQFANGVLTLKYDLGTPCHSNAFNRSMVITFTCKPESLGVPKFITETNDCQYIFQWESSVACAPSNGTGNGDCRVVDSLTNNVFDLSSLASSASDYAVTGSDGFVYQLNVCRDLVDHSKCAEPNAAACQTKATDPGFGKLAGRISTSLTYNDGAISLKYEGGSACHNGAFNRSTLITFTCAPGQKGAPAFVLETGDCGYVFNWATDAACPADTDIECLTFNPATGEQFDLSPLIKSTGNWEALDTRDGGTYKYLINVCHALNPTSSSSSVCPARSGACQTKPSDTTFGHDLGLPAGPTIKNGQLTLEYDLGSSCHQGQYNRSMLITFACKPDTLGVPRFIAETDDCQYVFQWDTAAACAVNNTTPVTDDCRVVDPRTNNVYDLSGLTKTTGDYTVGAGDYSYHLNVCGKLSSVAPCKNSKSAVCQTKVSDASFGKDGGVASSSLKFNDGVISLQYTGGSSCHDGAFNRSTVITFTCARGKVGSPIFVQETNDCTYFFTWATDAACPPADSIECLVSDPTSGVQYDFSSLTRTSGNWEALDTRENGKFKYLINVCHAINPVAGVSCDPKSGACQTSPSDATFTNYNLGLPAAPSVVDGTIVLQYVGGTPCHNNAYQRSTLIKFSCKAETLGSPVFITETESCQYVFLWETSAACGPANDTTGTDCQVADPSSGAIYDLRPLASTTDYSFLVGSDKYTINMCKPLVTQCGTDASAGACRFASTSTPAAGTVLGHASTTPLLSNGQLSLNMSGGAACGSGSRNVIVSFSCNTASLGQPVFVTLDSCNVYLRWETSAACGPNPNEGMCTAHDAANGFDYNLGVLTRSETSWTTAGKSGARFFLNVCDRAFGSPCGDTAASCQSNNGLVIDLGRSSRALQVTGEGKLSLTYTGNQFCVGTTYYTTKINFVCARGILGSPVFEGVTNNCQYTFTWKTSAACPVTAPATSTTCAVYDPLTSNVFNVTRLSRPTSNYVVDAYRGGVLYRYQLNLCREAVSTQCPAGTAVCETRPDVPTYSRAVGKVASTLQAADGALSMTFARTNQQCDDVKYTPSSIIMFSCRADSLGEPTFLYRSESCDYVFSWASSVACINYTPEPHPTDNNNSAASSNKTQVTVIAVVVILVVLVLAMGFLLRKKSRRTALMAIVLRPFSMCSRNAQTSYYSSLGRGTDLERVMASEDDDDLMAL</sequence>
<feature type="chain" id="PRO_5002266492" description="MRH domain-containing protein" evidence="9">
    <location>
        <begin position="22"/>
        <end position="2933"/>
    </location>
</feature>
<dbReference type="OrthoDB" id="4504960at2759"/>
<feature type="domain" description="MRH" evidence="10">
    <location>
        <begin position="483"/>
        <end position="630"/>
    </location>
</feature>
<feature type="transmembrane region" description="Helical" evidence="8">
    <location>
        <begin position="2860"/>
        <end position="2880"/>
    </location>
</feature>
<keyword evidence="7" id="KW-1015">Disulfide bond</keyword>
<dbReference type="PANTHER" id="PTHR15071:SF0">
    <property type="entry name" value="MANNOSE 6-PHOSPHATE RECEPTOR-LIKE PROTEIN 1"/>
    <property type="match status" value="1"/>
</dbReference>
<feature type="domain" description="MRH" evidence="10">
    <location>
        <begin position="1823"/>
        <end position="1963"/>
    </location>
</feature>
<dbReference type="GO" id="GO:0038023">
    <property type="term" value="F:signaling receptor activity"/>
    <property type="evidence" value="ECO:0007669"/>
    <property type="project" value="InterPro"/>
</dbReference>
<evidence type="ECO:0000256" key="5">
    <source>
        <dbReference type="ARBA" id="ARBA00022989"/>
    </source>
</evidence>
<dbReference type="InterPro" id="IPR000479">
    <property type="entry name" value="CIMR_rpt"/>
</dbReference>
<keyword evidence="3 8" id="KW-0812">Transmembrane</keyword>
<dbReference type="Gene3D" id="2.70.130.10">
    <property type="entry name" value="Mannose-6-phosphate receptor binding domain"/>
    <property type="match status" value="19"/>
</dbReference>
<evidence type="ECO:0000259" key="10">
    <source>
        <dbReference type="PROSITE" id="PS51914"/>
    </source>
</evidence>
<dbReference type="GO" id="GO:0005802">
    <property type="term" value="C:trans-Golgi network"/>
    <property type="evidence" value="ECO:0007669"/>
    <property type="project" value="TreeGrafter"/>
</dbReference>
<organism evidence="11 12">
    <name type="scientific">Capsaspora owczarzaki (strain ATCC 30864)</name>
    <dbReference type="NCBI Taxonomy" id="595528"/>
    <lineage>
        <taxon>Eukaryota</taxon>
        <taxon>Filasterea</taxon>
        <taxon>Capsaspora</taxon>
    </lineage>
</organism>
<feature type="domain" description="MRH" evidence="10">
    <location>
        <begin position="1241"/>
        <end position="1375"/>
    </location>
</feature>
<feature type="domain" description="MRH" evidence="10">
    <location>
        <begin position="937"/>
        <end position="1078"/>
    </location>
</feature>
<dbReference type="GO" id="GO:0005537">
    <property type="term" value="F:D-mannose binding"/>
    <property type="evidence" value="ECO:0007669"/>
    <property type="project" value="InterPro"/>
</dbReference>
<evidence type="ECO:0000256" key="9">
    <source>
        <dbReference type="SAM" id="SignalP"/>
    </source>
</evidence>
<evidence type="ECO:0000313" key="12">
    <source>
        <dbReference type="Proteomes" id="UP000008743"/>
    </source>
</evidence>
<dbReference type="PhylomeDB" id="A0A0D2WPT6"/>
<feature type="domain" description="MRH" evidence="10">
    <location>
        <begin position="1082"/>
        <end position="1226"/>
    </location>
</feature>
<dbReference type="OMA" id="FITYQSS"/>
<dbReference type="Pfam" id="PF00878">
    <property type="entry name" value="CIMR"/>
    <property type="match status" value="19"/>
</dbReference>
<feature type="signal peptide" evidence="9">
    <location>
        <begin position="1"/>
        <end position="21"/>
    </location>
</feature>
<proteinExistence type="predicted"/>
<feature type="domain" description="MRH" evidence="10">
    <location>
        <begin position="336"/>
        <end position="475"/>
    </location>
</feature>
<feature type="domain" description="MRH" evidence="10">
    <location>
        <begin position="1531"/>
        <end position="1669"/>
    </location>
</feature>
<feature type="domain" description="MRH" evidence="10">
    <location>
        <begin position="2120"/>
        <end position="2259"/>
    </location>
</feature>
<dbReference type="SUPFAM" id="SSF50911">
    <property type="entry name" value="Mannose 6-phosphate receptor domain"/>
    <property type="match status" value="19"/>
</dbReference>
<dbReference type="SMR" id="A0A0D2WPT6"/>
<keyword evidence="12" id="KW-1185">Reference proteome</keyword>
<dbReference type="GO" id="GO:0007041">
    <property type="term" value="P:lysosomal transport"/>
    <property type="evidence" value="ECO:0007669"/>
    <property type="project" value="InterPro"/>
</dbReference>
<feature type="domain" description="MRH" evidence="10">
    <location>
        <begin position="787"/>
        <end position="930"/>
    </location>
</feature>
<name>A0A0D2WPT6_CAPO3</name>
<dbReference type="InterPro" id="IPR044865">
    <property type="entry name" value="MRH_dom"/>
</dbReference>
<dbReference type="SMART" id="SM01404">
    <property type="entry name" value="CIMR"/>
    <property type="match status" value="19"/>
</dbReference>
<feature type="domain" description="MRH" evidence="10">
    <location>
        <begin position="26"/>
        <end position="170"/>
    </location>
</feature>
<dbReference type="PANTHER" id="PTHR15071">
    <property type="entry name" value="MANNOSE-6-PHOSPHATE RECEPTOR FAMILY MEMBER"/>
    <property type="match status" value="1"/>
</dbReference>
<dbReference type="GO" id="GO:0000139">
    <property type="term" value="C:Golgi membrane"/>
    <property type="evidence" value="ECO:0007669"/>
    <property type="project" value="UniProtKB-SubCell"/>
</dbReference>
<dbReference type="PROSITE" id="PS51914">
    <property type="entry name" value="MRH"/>
    <property type="match status" value="19"/>
</dbReference>
<evidence type="ECO:0000256" key="8">
    <source>
        <dbReference type="SAM" id="Phobius"/>
    </source>
</evidence>
<accession>A0A0D2WPT6</accession>
<feature type="domain" description="MRH" evidence="10">
    <location>
        <begin position="1379"/>
        <end position="1524"/>
    </location>
</feature>
<dbReference type="Proteomes" id="UP000008743">
    <property type="component" value="Unassembled WGS sequence"/>
</dbReference>
<dbReference type="FunFam" id="2.70.130.10:FF:000016">
    <property type="entry name" value="Insulin-like growth factor 2 receptor"/>
    <property type="match status" value="3"/>
</dbReference>
<evidence type="ECO:0000256" key="4">
    <source>
        <dbReference type="ARBA" id="ARBA00022729"/>
    </source>
</evidence>
<feature type="domain" description="MRH" evidence="10">
    <location>
        <begin position="640"/>
        <end position="781"/>
    </location>
</feature>
<keyword evidence="5 8" id="KW-1133">Transmembrane helix</keyword>
<feature type="domain" description="MRH" evidence="10">
    <location>
        <begin position="1967"/>
        <end position="2112"/>
    </location>
</feature>
<evidence type="ECO:0000313" key="11">
    <source>
        <dbReference type="EMBL" id="KJE92773.1"/>
    </source>
</evidence>
<evidence type="ECO:0000256" key="2">
    <source>
        <dbReference type="ARBA" id="ARBA00022448"/>
    </source>
</evidence>
<dbReference type="EMBL" id="KE346364">
    <property type="protein sequence ID" value="KJE92773.1"/>
    <property type="molecule type" value="Genomic_DNA"/>
</dbReference>
<dbReference type="STRING" id="595528.A0A0D2WPT6"/>
<keyword evidence="6 8" id="KW-0472">Membrane</keyword>
<evidence type="ECO:0000256" key="1">
    <source>
        <dbReference type="ARBA" id="ARBA00004308"/>
    </source>
</evidence>
<dbReference type="eggNOG" id="KOG4504">
    <property type="taxonomic scope" value="Eukaryota"/>
</dbReference>
<feature type="domain" description="MRH" evidence="10">
    <location>
        <begin position="178"/>
        <end position="329"/>
    </location>
</feature>
<feature type="domain" description="MRH" evidence="10">
    <location>
        <begin position="2696"/>
        <end position="2838"/>
    </location>
</feature>
<feature type="domain" description="MRH" evidence="10">
    <location>
        <begin position="2263"/>
        <end position="2407"/>
    </location>
</feature>
<evidence type="ECO:0000256" key="6">
    <source>
        <dbReference type="ARBA" id="ARBA00023136"/>
    </source>
</evidence>
<comment type="subcellular location">
    <subcellularLocation>
        <location evidence="1">Endomembrane system</location>
    </subcellularLocation>
</comment>
<dbReference type="InParanoid" id="A0A0D2WPT6"/>
<keyword evidence="2" id="KW-0813">Transport</keyword>
<evidence type="ECO:0000256" key="3">
    <source>
        <dbReference type="ARBA" id="ARBA00022692"/>
    </source>
</evidence>
<feature type="domain" description="MRH" evidence="10">
    <location>
        <begin position="2554"/>
        <end position="2689"/>
    </location>
</feature>
<dbReference type="RefSeq" id="XP_004363404.1">
    <property type="nucleotide sequence ID" value="XM_004363347.2"/>
</dbReference>
<evidence type="ECO:0000256" key="7">
    <source>
        <dbReference type="ARBA" id="ARBA00023157"/>
    </source>
</evidence>
<gene>
    <name evidence="11" type="ORF">CAOG_003676</name>
</gene>
<feature type="domain" description="MRH" evidence="10">
    <location>
        <begin position="1673"/>
        <end position="1816"/>
    </location>
</feature>
<dbReference type="InterPro" id="IPR009011">
    <property type="entry name" value="Man6P_isomerase_rcpt-bd_dom_sf"/>
</dbReference>
<dbReference type="GO" id="GO:0010008">
    <property type="term" value="C:endosome membrane"/>
    <property type="evidence" value="ECO:0007669"/>
    <property type="project" value="UniProtKB-SubCell"/>
</dbReference>
<reference evidence="12" key="1">
    <citation type="submission" date="2011-02" db="EMBL/GenBank/DDBJ databases">
        <title>The Genome Sequence of Capsaspora owczarzaki ATCC 30864.</title>
        <authorList>
            <person name="Russ C."/>
            <person name="Cuomo C."/>
            <person name="Burger G."/>
            <person name="Gray M.W."/>
            <person name="Holland P.W.H."/>
            <person name="King N."/>
            <person name="Lang F.B.F."/>
            <person name="Roger A.J."/>
            <person name="Ruiz-Trillo I."/>
            <person name="Young S.K."/>
            <person name="Zeng Q."/>
            <person name="Gargeya S."/>
            <person name="Alvarado L."/>
            <person name="Berlin A."/>
            <person name="Chapman S.B."/>
            <person name="Chen Z."/>
            <person name="Freedman E."/>
            <person name="Gellesch M."/>
            <person name="Goldberg J."/>
            <person name="Griggs A."/>
            <person name="Gujja S."/>
            <person name="Heilman E."/>
            <person name="Heiman D."/>
            <person name="Howarth C."/>
            <person name="Mehta T."/>
            <person name="Neiman D."/>
            <person name="Pearson M."/>
            <person name="Roberts A."/>
            <person name="Saif S."/>
            <person name="Shea T."/>
            <person name="Shenoy N."/>
            <person name="Sisk P."/>
            <person name="Stolte C."/>
            <person name="Sykes S."/>
            <person name="White J."/>
            <person name="Yandava C."/>
            <person name="Haas B."/>
            <person name="Nusbaum C."/>
            <person name="Birren B."/>
        </authorList>
    </citation>
    <scope>NUCLEOTIDE SEQUENCE</scope>
    <source>
        <strain evidence="12">ATCC 30864</strain>
    </source>
</reference>
<keyword evidence="4 9" id="KW-0732">Signal</keyword>
<protein>
    <recommendedName>
        <fullName evidence="10">MRH domain-containing protein</fullName>
    </recommendedName>
</protein>